<dbReference type="OrthoDB" id="63935at2759"/>
<gene>
    <name evidence="3" type="ORF">ALECFALPRED_008379</name>
</gene>
<dbReference type="SUPFAM" id="SSF51735">
    <property type="entry name" value="NAD(P)-binding Rossmann-fold domains"/>
    <property type="match status" value="1"/>
</dbReference>
<dbReference type="EMBL" id="CAJPDR010000579">
    <property type="protein sequence ID" value="CAF9939934.1"/>
    <property type="molecule type" value="Genomic_DNA"/>
</dbReference>
<sequence>MANSKPLIAFYGATGGCTLAALVPALKAGYDCTALARTPSKLSALLLEKGVPQSAIDAHLTISKGDVFNAEDCKGTLTLNGRTADIIISGVGVYSIGSEITICTTAANNVLSALPTLPPPASGKKPLFVALSSTGVSNGPRDVPLLFVPMYHWLLTNPHKDKRNMEKTIVEQTDNFVIVRPSLLTNGKAQGGKKVKVGTEERPVVGYLISREDVGLWMFENLVQGDGDRYAGQKVNITH</sequence>
<evidence type="ECO:0000313" key="4">
    <source>
        <dbReference type="Proteomes" id="UP000664203"/>
    </source>
</evidence>
<dbReference type="GO" id="GO:0004074">
    <property type="term" value="F:biliverdin reductase [NAD(P)H] activity"/>
    <property type="evidence" value="ECO:0007669"/>
    <property type="project" value="TreeGrafter"/>
</dbReference>
<dbReference type="AlphaFoldDB" id="A0A8H3PGR3"/>
<name>A0A8H3PGR3_9LECA</name>
<dbReference type="Gene3D" id="3.40.50.720">
    <property type="entry name" value="NAD(P)-binding Rossmann-like Domain"/>
    <property type="match status" value="1"/>
</dbReference>
<proteinExistence type="inferred from homology"/>
<evidence type="ECO:0000313" key="3">
    <source>
        <dbReference type="EMBL" id="CAF9939934.1"/>
    </source>
</evidence>
<comment type="similarity">
    <text evidence="1">Belongs to the avfA family.</text>
</comment>
<dbReference type="Proteomes" id="UP000664203">
    <property type="component" value="Unassembled WGS sequence"/>
</dbReference>
<protein>
    <recommendedName>
        <fullName evidence="2">NAD(P)-binding domain-containing protein</fullName>
    </recommendedName>
</protein>
<dbReference type="PANTHER" id="PTHR43355">
    <property type="entry name" value="FLAVIN REDUCTASE (NADPH)"/>
    <property type="match status" value="1"/>
</dbReference>
<dbReference type="GO" id="GO:0042602">
    <property type="term" value="F:riboflavin reductase (NADPH) activity"/>
    <property type="evidence" value="ECO:0007669"/>
    <property type="project" value="TreeGrafter"/>
</dbReference>
<dbReference type="InterPro" id="IPR051606">
    <property type="entry name" value="Polyketide_Oxido-like"/>
</dbReference>
<comment type="caution">
    <text evidence="3">The sequence shown here is derived from an EMBL/GenBank/DDBJ whole genome shotgun (WGS) entry which is preliminary data.</text>
</comment>
<feature type="domain" description="NAD(P)-binding" evidence="2">
    <location>
        <begin position="12"/>
        <end position="222"/>
    </location>
</feature>
<evidence type="ECO:0000256" key="1">
    <source>
        <dbReference type="ARBA" id="ARBA00038376"/>
    </source>
</evidence>
<reference evidence="3" key="1">
    <citation type="submission" date="2021-03" db="EMBL/GenBank/DDBJ databases">
        <authorList>
            <person name="Tagirdzhanova G."/>
        </authorList>
    </citation>
    <scope>NUCLEOTIDE SEQUENCE</scope>
</reference>
<dbReference type="InterPro" id="IPR036291">
    <property type="entry name" value="NAD(P)-bd_dom_sf"/>
</dbReference>
<dbReference type="InterPro" id="IPR016040">
    <property type="entry name" value="NAD(P)-bd_dom"/>
</dbReference>
<accession>A0A8H3PGR3</accession>
<dbReference type="PROSITE" id="PS51257">
    <property type="entry name" value="PROKAR_LIPOPROTEIN"/>
    <property type="match status" value="1"/>
</dbReference>
<dbReference type="PANTHER" id="PTHR43355:SF2">
    <property type="entry name" value="FLAVIN REDUCTASE (NADPH)"/>
    <property type="match status" value="1"/>
</dbReference>
<evidence type="ECO:0000259" key="2">
    <source>
        <dbReference type="Pfam" id="PF13460"/>
    </source>
</evidence>
<organism evidence="3 4">
    <name type="scientific">Alectoria fallacina</name>
    <dbReference type="NCBI Taxonomy" id="1903189"/>
    <lineage>
        <taxon>Eukaryota</taxon>
        <taxon>Fungi</taxon>
        <taxon>Dikarya</taxon>
        <taxon>Ascomycota</taxon>
        <taxon>Pezizomycotina</taxon>
        <taxon>Lecanoromycetes</taxon>
        <taxon>OSLEUM clade</taxon>
        <taxon>Lecanoromycetidae</taxon>
        <taxon>Lecanorales</taxon>
        <taxon>Lecanorineae</taxon>
        <taxon>Parmeliaceae</taxon>
        <taxon>Alectoria</taxon>
    </lineage>
</organism>
<keyword evidence="4" id="KW-1185">Reference proteome</keyword>
<dbReference type="Pfam" id="PF13460">
    <property type="entry name" value="NAD_binding_10"/>
    <property type="match status" value="1"/>
</dbReference>